<evidence type="ECO:0000256" key="2">
    <source>
        <dbReference type="SAM" id="Phobius"/>
    </source>
</evidence>
<reference evidence="3 4" key="1">
    <citation type="submission" date="2006-08" db="EMBL/GenBank/DDBJ databases">
        <title>Complete sequence of Maricaulis maris MCS10.</title>
        <authorList>
            <consortium name="US DOE Joint Genome Institute"/>
            <person name="Copeland A."/>
            <person name="Lucas S."/>
            <person name="Lapidus A."/>
            <person name="Barry K."/>
            <person name="Detter J.C."/>
            <person name="Glavina del Rio T."/>
            <person name="Hammon N."/>
            <person name="Israni S."/>
            <person name="Dalin E."/>
            <person name="Tice H."/>
            <person name="Pitluck S."/>
            <person name="Saunders E."/>
            <person name="Brettin T."/>
            <person name="Bruce D."/>
            <person name="Han C."/>
            <person name="Tapia R."/>
            <person name="Gilna P."/>
            <person name="Schmutz J."/>
            <person name="Larimer F."/>
            <person name="Land M."/>
            <person name="Hauser L."/>
            <person name="Kyrpides N."/>
            <person name="Mikhailova N."/>
            <person name="Viollier P."/>
            <person name="Stephens C."/>
            <person name="Richardson P."/>
        </authorList>
    </citation>
    <scope>NUCLEOTIDE SEQUENCE [LARGE SCALE GENOMIC DNA]</scope>
    <source>
        <strain evidence="3 4">MCS10</strain>
    </source>
</reference>
<dbReference type="Proteomes" id="UP000001964">
    <property type="component" value="Chromosome"/>
</dbReference>
<feature type="transmembrane region" description="Helical" evidence="2">
    <location>
        <begin position="618"/>
        <end position="640"/>
    </location>
</feature>
<accession>Q0ASG0</accession>
<proteinExistence type="predicted"/>
<dbReference type="EMBL" id="CP000449">
    <property type="protein sequence ID" value="ABI64777.1"/>
    <property type="molecule type" value="Genomic_DNA"/>
</dbReference>
<feature type="transmembrane region" description="Helical" evidence="2">
    <location>
        <begin position="646"/>
        <end position="665"/>
    </location>
</feature>
<evidence type="ECO:0000256" key="1">
    <source>
        <dbReference type="SAM" id="Coils"/>
    </source>
</evidence>
<feature type="coiled-coil region" evidence="1">
    <location>
        <begin position="555"/>
        <end position="592"/>
    </location>
</feature>
<keyword evidence="2" id="KW-0812">Transmembrane</keyword>
<gene>
    <name evidence="3" type="ordered locus">Mmar10_0484</name>
</gene>
<organism evidence="3 4">
    <name type="scientific">Maricaulis maris (strain MCS10)</name>
    <name type="common">Caulobacter maris</name>
    <dbReference type="NCBI Taxonomy" id="394221"/>
    <lineage>
        <taxon>Bacteria</taxon>
        <taxon>Pseudomonadati</taxon>
        <taxon>Pseudomonadota</taxon>
        <taxon>Alphaproteobacteria</taxon>
        <taxon>Maricaulales</taxon>
        <taxon>Maricaulaceae</taxon>
        <taxon>Maricaulis</taxon>
    </lineage>
</organism>
<dbReference type="RefSeq" id="WP_011642424.1">
    <property type="nucleotide sequence ID" value="NC_008347.1"/>
</dbReference>
<name>Q0ASG0_MARMM</name>
<keyword evidence="2" id="KW-0472">Membrane</keyword>
<dbReference type="OrthoDB" id="8457132at2"/>
<dbReference type="HOGENOM" id="CLU_389715_0_0_5"/>
<keyword evidence="4" id="KW-1185">Reference proteome</keyword>
<keyword evidence="2" id="KW-1133">Transmembrane helix</keyword>
<protein>
    <submittedName>
        <fullName evidence="3">Uncharacterized protein</fullName>
    </submittedName>
</protein>
<evidence type="ECO:0000313" key="3">
    <source>
        <dbReference type="EMBL" id="ABI64777.1"/>
    </source>
</evidence>
<dbReference type="AlphaFoldDB" id="Q0ASG0"/>
<sequence length="708" mass="79669">MTTTHLGQDRPALVAMLQVAASSGKSPQAVVADVFSTFLAEQAGQIFDQKKFINAAQQVFGTGFTELVSQAIVPMLAANNHLTKIATKENSAIYRVSAEICSDHENDEILLETTFSDITNAFWEFMDDRADPLGVSTQNRVEWNTDLLDWLTSEDKAYQNKANESAQRLISRNFTYKIGRNGEDGEDDDEVVTDFDKYRLFRYAQFINYCRRNDPITLEKIAKFAAAGFVFRAVRGLTAAPEWATGEVDLTLVFDGPVVLDLIGLSGTARKLALARIVEVSKEAGIKLVTLSHCIEEAVEIVQTVIDKDKSSRWGLVGDALRESSGNEHIARQFIRSPDRLVENLGVSVLNFDPSSYPNEHSHFSNDLIEEFTSLAHFGRDSTSVIRRQRDAFSFAYVVRKRGTTYKSDILKSRYMLATRNATFVSFGARFVRDHIPRVPKFSAQYVIETSTLAALLWIRLSSEAATKLPSLQLFATCQRLLTSNKGIIEKARVRAAESLSMEDAEQFELALRDPLAVEELVVLNAKMPISASEPEQLLEAMRKSTAEAERVKFRRERKKDAERHLAQRQALEDENREIDRAYVNAKEMLSERNWEAHQIRSHFEEKLNRQTPFAAKMFDLCNLVLFVTTIAITAVGYIIDKENINTVFIVPILAVIALSAALRAPLVGPSLRSRAIEFLAKKLMSNTIQQVPLESLKSEFRLQFLDE</sequence>
<keyword evidence="1" id="KW-0175">Coiled coil</keyword>
<dbReference type="KEGG" id="mmr:Mmar10_0484"/>
<evidence type="ECO:0000313" key="4">
    <source>
        <dbReference type="Proteomes" id="UP000001964"/>
    </source>
</evidence>